<dbReference type="InterPro" id="IPR007379">
    <property type="entry name" value="Tim44-like_dom"/>
</dbReference>
<reference evidence="3" key="1">
    <citation type="journal article" date="2019" name="Int. J. Syst. Evol. Microbiol.">
        <title>The Global Catalogue of Microorganisms (GCM) 10K type strain sequencing project: providing services to taxonomists for standard genome sequencing and annotation.</title>
        <authorList>
            <consortium name="The Broad Institute Genomics Platform"/>
            <consortium name="The Broad Institute Genome Sequencing Center for Infectious Disease"/>
            <person name="Wu L."/>
            <person name="Ma J."/>
        </authorList>
    </citation>
    <scope>NUCLEOTIDE SEQUENCE [LARGE SCALE GENOMIC DNA]</scope>
    <source>
        <strain evidence="3">CGMCC-1.15741</strain>
    </source>
</reference>
<dbReference type="SMART" id="SM00978">
    <property type="entry name" value="Tim44"/>
    <property type="match status" value="1"/>
</dbReference>
<dbReference type="Pfam" id="PF04280">
    <property type="entry name" value="Tim44"/>
    <property type="match status" value="1"/>
</dbReference>
<dbReference type="Proteomes" id="UP001596303">
    <property type="component" value="Unassembled WGS sequence"/>
</dbReference>
<proteinExistence type="predicted"/>
<dbReference type="SUPFAM" id="SSF54427">
    <property type="entry name" value="NTF2-like"/>
    <property type="match status" value="1"/>
</dbReference>
<keyword evidence="3" id="KW-1185">Reference proteome</keyword>
<dbReference type="InterPro" id="IPR032710">
    <property type="entry name" value="NTF2-like_dom_sf"/>
</dbReference>
<protein>
    <submittedName>
        <fullName evidence="2">Tim44/TimA family putative adaptor protein</fullName>
    </submittedName>
</protein>
<accession>A0ABW1S9W1</accession>
<dbReference type="PANTHER" id="PTHR41542">
    <property type="entry name" value="BLL5807 PROTEIN"/>
    <property type="match status" value="1"/>
</dbReference>
<evidence type="ECO:0000313" key="2">
    <source>
        <dbReference type="EMBL" id="MFC6198051.1"/>
    </source>
</evidence>
<comment type="caution">
    <text evidence="2">The sequence shown here is derived from an EMBL/GenBank/DDBJ whole genome shotgun (WGS) entry which is preliminary data.</text>
</comment>
<name>A0ABW1S9W1_9PROT</name>
<dbReference type="Gene3D" id="3.10.450.240">
    <property type="match status" value="1"/>
</dbReference>
<evidence type="ECO:0000259" key="1">
    <source>
        <dbReference type="SMART" id="SM00978"/>
    </source>
</evidence>
<sequence length="194" mass="21791">MVEILLLAAVAIFIFARLFSTIGKQKGAPPPAFRRDEQAEQRPQPVHVVRNPDEVDEEDDSISGIGQISRIDPSFNQREFLQGARGAYEMIVKAFADGDRSSLKNLLNDDIYQDYDSALKQREESGEEPLELMRLKNAAIESGDVRGSMAEVTVLFEAELTNGDRISDTKELWTFERDTKSRNPNWKLSDVSAA</sequence>
<dbReference type="RefSeq" id="WP_377377861.1">
    <property type="nucleotide sequence ID" value="NZ_JBHSSW010000009.1"/>
</dbReference>
<gene>
    <name evidence="2" type="ORF">ACFQDM_08175</name>
</gene>
<dbReference type="EMBL" id="JBHSSW010000009">
    <property type="protein sequence ID" value="MFC6198051.1"/>
    <property type="molecule type" value="Genomic_DNA"/>
</dbReference>
<evidence type="ECO:0000313" key="3">
    <source>
        <dbReference type="Proteomes" id="UP001596303"/>
    </source>
</evidence>
<dbReference type="PANTHER" id="PTHR41542:SF1">
    <property type="entry name" value="BLL5807 PROTEIN"/>
    <property type="match status" value="1"/>
</dbReference>
<organism evidence="2 3">
    <name type="scientific">Ponticaulis profundi</name>
    <dbReference type="NCBI Taxonomy" id="2665222"/>
    <lineage>
        <taxon>Bacteria</taxon>
        <taxon>Pseudomonadati</taxon>
        <taxon>Pseudomonadota</taxon>
        <taxon>Alphaproteobacteria</taxon>
        <taxon>Hyphomonadales</taxon>
        <taxon>Hyphomonadaceae</taxon>
        <taxon>Ponticaulis</taxon>
    </lineage>
</organism>
<dbReference type="NCBIfam" id="NF033779">
    <property type="entry name" value="Tim44_TimA_adap"/>
    <property type="match status" value="1"/>
</dbReference>
<feature type="domain" description="Tim44-like" evidence="1">
    <location>
        <begin position="61"/>
        <end position="193"/>
    </location>
</feature>